<evidence type="ECO:0000259" key="13">
    <source>
        <dbReference type="PROSITE" id="PS50113"/>
    </source>
</evidence>
<dbReference type="InterPro" id="IPR011006">
    <property type="entry name" value="CheY-like_superfamily"/>
</dbReference>
<dbReference type="Gene3D" id="3.30.450.20">
    <property type="entry name" value="PAS domain"/>
    <property type="match status" value="2"/>
</dbReference>
<evidence type="ECO:0000256" key="8">
    <source>
        <dbReference type="ARBA" id="ARBA00023136"/>
    </source>
</evidence>
<reference evidence="14 17" key="2">
    <citation type="submission" date="2020-08" db="EMBL/GenBank/DDBJ databases">
        <title>Genomic Encyclopedia of Type Strains, Phase III (KMG-III): the genomes of soil and plant-associated and newly described type strains.</title>
        <authorList>
            <person name="Whitman W."/>
        </authorList>
    </citation>
    <scope>NUCLEOTIDE SEQUENCE [LARGE SCALE GENOMIC DNA]</scope>
    <source>
        <strain evidence="14 17">CECT 7753</strain>
    </source>
</reference>
<feature type="domain" description="PAS" evidence="12">
    <location>
        <begin position="15"/>
        <end position="88"/>
    </location>
</feature>
<dbReference type="SUPFAM" id="SSF52172">
    <property type="entry name" value="CheY-like"/>
    <property type="match status" value="1"/>
</dbReference>
<dbReference type="SMART" id="SM00086">
    <property type="entry name" value="PAC"/>
    <property type="match status" value="2"/>
</dbReference>
<gene>
    <name evidence="15" type="ORF">FCL38_01635</name>
    <name evidence="14" type="ORF">FHS02_006067</name>
</gene>
<dbReference type="SMART" id="SM00091">
    <property type="entry name" value="PAS"/>
    <property type="match status" value="2"/>
</dbReference>
<dbReference type="NCBIfam" id="TIGR00229">
    <property type="entry name" value="sensory_box"/>
    <property type="match status" value="1"/>
</dbReference>
<dbReference type="InterPro" id="IPR001789">
    <property type="entry name" value="Sig_transdc_resp-reg_receiver"/>
</dbReference>
<dbReference type="CDD" id="cd17580">
    <property type="entry name" value="REC_2_DhkD-like"/>
    <property type="match status" value="1"/>
</dbReference>
<dbReference type="Pfam" id="PF00989">
    <property type="entry name" value="PAS"/>
    <property type="match status" value="1"/>
</dbReference>
<dbReference type="RefSeq" id="WP_137312167.1">
    <property type="nucleotide sequence ID" value="NZ_CP040017.1"/>
</dbReference>
<accession>A0A4P8HI30</accession>
<dbReference type="Pfam" id="PF00512">
    <property type="entry name" value="HisKA"/>
    <property type="match status" value="1"/>
</dbReference>
<comment type="catalytic activity">
    <reaction evidence="1">
        <text>ATP + protein L-histidine = ADP + protein N-phospho-L-histidine.</text>
        <dbReference type="EC" id="2.7.13.3"/>
    </reaction>
</comment>
<dbReference type="SUPFAM" id="SSF55785">
    <property type="entry name" value="PYP-like sensor domain (PAS domain)"/>
    <property type="match status" value="2"/>
</dbReference>
<dbReference type="PANTHER" id="PTHR43547:SF2">
    <property type="entry name" value="HYBRID SIGNAL TRANSDUCTION HISTIDINE KINASE C"/>
    <property type="match status" value="1"/>
</dbReference>
<keyword evidence="5" id="KW-0808">Transferase</keyword>
<dbReference type="InterPro" id="IPR003661">
    <property type="entry name" value="HisK_dim/P_dom"/>
</dbReference>
<dbReference type="PANTHER" id="PTHR43547">
    <property type="entry name" value="TWO-COMPONENT HISTIDINE KINASE"/>
    <property type="match status" value="1"/>
</dbReference>
<dbReference type="EMBL" id="JACHXS010000017">
    <property type="protein sequence ID" value="MBB3225196.1"/>
    <property type="molecule type" value="Genomic_DNA"/>
</dbReference>
<evidence type="ECO:0000256" key="9">
    <source>
        <dbReference type="PROSITE-ProRule" id="PRU00169"/>
    </source>
</evidence>
<evidence type="ECO:0000256" key="1">
    <source>
        <dbReference type="ARBA" id="ARBA00000085"/>
    </source>
</evidence>
<dbReference type="InterPro" id="IPR003594">
    <property type="entry name" value="HATPase_dom"/>
</dbReference>
<evidence type="ECO:0000256" key="6">
    <source>
        <dbReference type="ARBA" id="ARBA00022777"/>
    </source>
</evidence>
<dbReference type="PRINTS" id="PR00344">
    <property type="entry name" value="BCTRLSENSOR"/>
</dbReference>
<name>A0A4P8HI30_9BURK</name>
<dbReference type="GO" id="GO:0000155">
    <property type="term" value="F:phosphorelay sensor kinase activity"/>
    <property type="evidence" value="ECO:0007669"/>
    <property type="project" value="InterPro"/>
</dbReference>
<evidence type="ECO:0000256" key="2">
    <source>
        <dbReference type="ARBA" id="ARBA00004429"/>
    </source>
</evidence>
<dbReference type="GO" id="GO:0005886">
    <property type="term" value="C:plasma membrane"/>
    <property type="evidence" value="ECO:0007669"/>
    <property type="project" value="UniProtKB-SubCell"/>
</dbReference>
<feature type="domain" description="Histidine kinase" evidence="10">
    <location>
        <begin position="289"/>
        <end position="507"/>
    </location>
</feature>
<evidence type="ECO:0000256" key="7">
    <source>
        <dbReference type="ARBA" id="ARBA00023012"/>
    </source>
</evidence>
<dbReference type="InterPro" id="IPR000700">
    <property type="entry name" value="PAS-assoc_C"/>
</dbReference>
<dbReference type="OrthoDB" id="9810730at2"/>
<dbReference type="SMART" id="SM00388">
    <property type="entry name" value="HisKA"/>
    <property type="match status" value="1"/>
</dbReference>
<dbReference type="AlphaFoldDB" id="A0A4P8HI30"/>
<sequence length="648" mass="72049">MIKPYAVSSLPPNQLAELTRLMIEEVKEAAVFFLDPNGVIESWNSAAEQIKGFTAEDAIGSHLSLLYTDEDKALGWADHNLHEALINGFFREERWRQRKDGSVFWARVLLTALRNEAGEHIGFSKITLDLTEHKLLERCVKEKEETRRVLSAANAGTWTWHPEKGQMDVCKNFLSLLGHTGDDATITFVQWLNFIHPDQRNVVKDQLESAYAGAHRDSVHIEMLMHEKGGTYRWFAARAEWHQERPSDPYMLQGVNIDIQELKTIGEERQQANERLRAEDVRKNEFLAMLAHELRNPLAPISAGADVLALVRQDEERVRKIGEIISRQATHMTNLINDLLDVSRVTRGLAELENKTLDVRHVVPDAVEQANPLIQSKHHHLTLHIAPQTALVRGDKKRLVQVVANLLNNAAKYTPEGGNIALRIEVQEWHVILEATDDGIGMEPELLDHVFDLFAQAERSSDRSSGGLGLGLALVKSIVEMHGGKVSAASEGIGNGSRVTVVLPRIHQNLEAPVEHGGGHPLQDGSHLKILVVDDNVDAAAMLSMILEASGHQVAAENEARRALERASREAPDVCLLDIGLPEMDGHELARRLRAQPTTANAVLIAVTGYGQKNDREKALAAGFDHHFTKPVDVKKLSLILSEISLSK</sequence>
<dbReference type="InterPro" id="IPR036890">
    <property type="entry name" value="HATPase_C_sf"/>
</dbReference>
<dbReference type="EC" id="2.7.13.3" evidence="3"/>
<proteinExistence type="predicted"/>
<dbReference type="InterPro" id="IPR013655">
    <property type="entry name" value="PAS_fold_3"/>
</dbReference>
<dbReference type="EMBL" id="CP040017">
    <property type="protein sequence ID" value="QCP09279.1"/>
    <property type="molecule type" value="Genomic_DNA"/>
</dbReference>
<evidence type="ECO:0000259" key="12">
    <source>
        <dbReference type="PROSITE" id="PS50112"/>
    </source>
</evidence>
<dbReference type="SUPFAM" id="SSF47384">
    <property type="entry name" value="Homodimeric domain of signal transducing histidine kinase"/>
    <property type="match status" value="1"/>
</dbReference>
<evidence type="ECO:0000259" key="11">
    <source>
        <dbReference type="PROSITE" id="PS50110"/>
    </source>
</evidence>
<feature type="domain" description="PAC" evidence="13">
    <location>
        <begin position="89"/>
        <end position="142"/>
    </location>
</feature>
<dbReference type="InterPro" id="IPR005467">
    <property type="entry name" value="His_kinase_dom"/>
</dbReference>
<dbReference type="InterPro" id="IPR035965">
    <property type="entry name" value="PAS-like_dom_sf"/>
</dbReference>
<dbReference type="PROSITE" id="PS50112">
    <property type="entry name" value="PAS"/>
    <property type="match status" value="1"/>
</dbReference>
<organism evidence="14 17">
    <name type="scientific">Pseudoduganella umbonata</name>
    <dbReference type="NCBI Taxonomy" id="864828"/>
    <lineage>
        <taxon>Bacteria</taxon>
        <taxon>Pseudomonadati</taxon>
        <taxon>Pseudomonadota</taxon>
        <taxon>Betaproteobacteria</taxon>
        <taxon>Burkholderiales</taxon>
        <taxon>Oxalobacteraceae</taxon>
        <taxon>Telluria group</taxon>
        <taxon>Pseudoduganella</taxon>
    </lineage>
</organism>
<dbReference type="InterPro" id="IPR036097">
    <property type="entry name" value="HisK_dim/P_sf"/>
</dbReference>
<comment type="subcellular location">
    <subcellularLocation>
        <location evidence="2">Cell inner membrane</location>
        <topology evidence="2">Multi-pass membrane protein</topology>
    </subcellularLocation>
</comment>
<dbReference type="InterPro" id="IPR013767">
    <property type="entry name" value="PAS_fold"/>
</dbReference>
<dbReference type="Gene3D" id="1.10.287.130">
    <property type="match status" value="1"/>
</dbReference>
<evidence type="ECO:0000313" key="16">
    <source>
        <dbReference type="Proteomes" id="UP000298763"/>
    </source>
</evidence>
<dbReference type="Pfam" id="PF08447">
    <property type="entry name" value="PAS_3"/>
    <property type="match status" value="1"/>
</dbReference>
<dbReference type="PROSITE" id="PS50110">
    <property type="entry name" value="RESPONSE_REGULATORY"/>
    <property type="match status" value="1"/>
</dbReference>
<dbReference type="InterPro" id="IPR000014">
    <property type="entry name" value="PAS"/>
</dbReference>
<evidence type="ECO:0000313" key="15">
    <source>
        <dbReference type="EMBL" id="QCP09279.1"/>
    </source>
</evidence>
<reference evidence="15 16" key="1">
    <citation type="submission" date="2019-05" db="EMBL/GenBank/DDBJ databases">
        <title>Draft Genome Sequences of Six Type Strains of the Genus Massilia.</title>
        <authorList>
            <person name="Miess H."/>
            <person name="Frediansyhah A."/>
            <person name="Gross H."/>
        </authorList>
    </citation>
    <scope>NUCLEOTIDE SEQUENCE [LARGE SCALE GENOMIC DNA]</scope>
    <source>
        <strain evidence="15 16">DSMZ 26121</strain>
    </source>
</reference>
<feature type="domain" description="Response regulatory" evidence="11">
    <location>
        <begin position="529"/>
        <end position="645"/>
    </location>
</feature>
<evidence type="ECO:0000259" key="10">
    <source>
        <dbReference type="PROSITE" id="PS50109"/>
    </source>
</evidence>
<feature type="modified residue" description="4-aspartylphosphate" evidence="9">
    <location>
        <position position="578"/>
    </location>
</feature>
<dbReference type="Pfam" id="PF00072">
    <property type="entry name" value="Response_reg"/>
    <property type="match status" value="1"/>
</dbReference>
<dbReference type="PROSITE" id="PS50113">
    <property type="entry name" value="PAC"/>
    <property type="match status" value="1"/>
</dbReference>
<dbReference type="SMART" id="SM00387">
    <property type="entry name" value="HATPase_c"/>
    <property type="match status" value="1"/>
</dbReference>
<protein>
    <recommendedName>
        <fullName evidence="3">histidine kinase</fullName>
        <ecNumber evidence="3">2.7.13.3</ecNumber>
    </recommendedName>
</protein>
<dbReference type="PROSITE" id="PS50109">
    <property type="entry name" value="HIS_KIN"/>
    <property type="match status" value="1"/>
</dbReference>
<evidence type="ECO:0000256" key="4">
    <source>
        <dbReference type="ARBA" id="ARBA00022553"/>
    </source>
</evidence>
<keyword evidence="6" id="KW-0418">Kinase</keyword>
<dbReference type="InterPro" id="IPR001610">
    <property type="entry name" value="PAC"/>
</dbReference>
<dbReference type="FunFam" id="3.30.565.10:FF:000006">
    <property type="entry name" value="Sensor histidine kinase WalK"/>
    <property type="match status" value="1"/>
</dbReference>
<dbReference type="Proteomes" id="UP000298763">
    <property type="component" value="Chromosome"/>
</dbReference>
<evidence type="ECO:0000256" key="5">
    <source>
        <dbReference type="ARBA" id="ARBA00022679"/>
    </source>
</evidence>
<dbReference type="SUPFAM" id="SSF55874">
    <property type="entry name" value="ATPase domain of HSP90 chaperone/DNA topoisomerase II/histidine kinase"/>
    <property type="match status" value="1"/>
</dbReference>
<dbReference type="Gene3D" id="3.40.50.2300">
    <property type="match status" value="1"/>
</dbReference>
<dbReference type="Pfam" id="PF02518">
    <property type="entry name" value="HATPase_c"/>
    <property type="match status" value="1"/>
</dbReference>
<keyword evidence="4 9" id="KW-0597">Phosphoprotein</keyword>
<keyword evidence="16" id="KW-1185">Reference proteome</keyword>
<dbReference type="Proteomes" id="UP000584325">
    <property type="component" value="Unassembled WGS sequence"/>
</dbReference>
<dbReference type="CDD" id="cd00082">
    <property type="entry name" value="HisKA"/>
    <property type="match status" value="1"/>
</dbReference>
<dbReference type="CDD" id="cd00075">
    <property type="entry name" value="HATPase"/>
    <property type="match status" value="1"/>
</dbReference>
<dbReference type="FunFam" id="1.10.287.130:FF:000001">
    <property type="entry name" value="Two-component sensor histidine kinase"/>
    <property type="match status" value="1"/>
</dbReference>
<dbReference type="CDD" id="cd00130">
    <property type="entry name" value="PAS"/>
    <property type="match status" value="2"/>
</dbReference>
<dbReference type="Gene3D" id="3.30.565.10">
    <property type="entry name" value="Histidine kinase-like ATPase, C-terminal domain"/>
    <property type="match status" value="1"/>
</dbReference>
<dbReference type="InterPro" id="IPR004358">
    <property type="entry name" value="Sig_transdc_His_kin-like_C"/>
</dbReference>
<evidence type="ECO:0000313" key="17">
    <source>
        <dbReference type="Proteomes" id="UP000584325"/>
    </source>
</evidence>
<dbReference type="SMART" id="SM00448">
    <property type="entry name" value="REC"/>
    <property type="match status" value="1"/>
</dbReference>
<keyword evidence="7" id="KW-0902">Two-component regulatory system</keyword>
<evidence type="ECO:0000313" key="14">
    <source>
        <dbReference type="EMBL" id="MBB3225196.1"/>
    </source>
</evidence>
<keyword evidence="8" id="KW-0472">Membrane</keyword>
<dbReference type="GO" id="GO:0006355">
    <property type="term" value="P:regulation of DNA-templated transcription"/>
    <property type="evidence" value="ECO:0007669"/>
    <property type="project" value="InterPro"/>
</dbReference>
<evidence type="ECO:0000256" key="3">
    <source>
        <dbReference type="ARBA" id="ARBA00012438"/>
    </source>
</evidence>